<name>A0ABP3UJY0_9CLOT</name>
<evidence type="ECO:0000313" key="4">
    <source>
        <dbReference type="EMBL" id="GAA0736482.1"/>
    </source>
</evidence>
<protein>
    <submittedName>
        <fullName evidence="4">Class II aldolase/adducin family protein</fullName>
    </submittedName>
</protein>
<dbReference type="SMART" id="SM01007">
    <property type="entry name" value="Aldolase_II"/>
    <property type="match status" value="1"/>
</dbReference>
<reference evidence="5" key="1">
    <citation type="journal article" date="2019" name="Int. J. Syst. Evol. Microbiol.">
        <title>The Global Catalogue of Microorganisms (GCM) 10K type strain sequencing project: providing services to taxonomists for standard genome sequencing and annotation.</title>
        <authorList>
            <consortium name="The Broad Institute Genomics Platform"/>
            <consortium name="The Broad Institute Genome Sequencing Center for Infectious Disease"/>
            <person name="Wu L."/>
            <person name="Ma J."/>
        </authorList>
    </citation>
    <scope>NUCLEOTIDE SEQUENCE [LARGE SCALE GENOMIC DNA]</scope>
    <source>
        <strain evidence="5">JCM 1407</strain>
    </source>
</reference>
<comment type="caution">
    <text evidence="4">The sequence shown here is derived from an EMBL/GenBank/DDBJ whole genome shotgun (WGS) entry which is preliminary data.</text>
</comment>
<keyword evidence="2" id="KW-0456">Lyase</keyword>
<organism evidence="4 5">
    <name type="scientific">Clostridium oceanicum</name>
    <dbReference type="NCBI Taxonomy" id="1543"/>
    <lineage>
        <taxon>Bacteria</taxon>
        <taxon>Bacillati</taxon>
        <taxon>Bacillota</taxon>
        <taxon>Clostridia</taxon>
        <taxon>Eubacteriales</taxon>
        <taxon>Clostridiaceae</taxon>
        <taxon>Clostridium</taxon>
    </lineage>
</organism>
<dbReference type="InterPro" id="IPR036409">
    <property type="entry name" value="Aldolase_II/adducin_N_sf"/>
</dbReference>
<evidence type="ECO:0000256" key="1">
    <source>
        <dbReference type="ARBA" id="ARBA00022723"/>
    </source>
</evidence>
<dbReference type="RefSeq" id="WP_343759751.1">
    <property type="nucleotide sequence ID" value="NZ_BAAACG010000006.1"/>
</dbReference>
<dbReference type="Gene3D" id="3.40.225.10">
    <property type="entry name" value="Class II aldolase/adducin N-terminal domain"/>
    <property type="match status" value="1"/>
</dbReference>
<dbReference type="InterPro" id="IPR050197">
    <property type="entry name" value="Aldolase_class_II_sugar_metab"/>
</dbReference>
<feature type="domain" description="Class II aldolase/adducin N-terminal" evidence="3">
    <location>
        <begin position="7"/>
        <end position="188"/>
    </location>
</feature>
<evidence type="ECO:0000313" key="5">
    <source>
        <dbReference type="Proteomes" id="UP001501510"/>
    </source>
</evidence>
<accession>A0ABP3UJY0</accession>
<dbReference type="SUPFAM" id="SSF53639">
    <property type="entry name" value="AraD/HMP-PK domain-like"/>
    <property type="match status" value="1"/>
</dbReference>
<proteinExistence type="predicted"/>
<dbReference type="InterPro" id="IPR001303">
    <property type="entry name" value="Aldolase_II/adducin_N"/>
</dbReference>
<dbReference type="Pfam" id="PF00596">
    <property type="entry name" value="Aldolase_II"/>
    <property type="match status" value="1"/>
</dbReference>
<dbReference type="Proteomes" id="UP001501510">
    <property type="component" value="Unassembled WGS sequence"/>
</dbReference>
<dbReference type="EMBL" id="BAAACG010000006">
    <property type="protein sequence ID" value="GAA0736482.1"/>
    <property type="molecule type" value="Genomic_DNA"/>
</dbReference>
<evidence type="ECO:0000256" key="2">
    <source>
        <dbReference type="ARBA" id="ARBA00023239"/>
    </source>
</evidence>
<sequence>MLEDLKKRLVDIAKKADKEGLCKHKSGNFSIRDSKTGNIVVTPSGVSREDLTYEDICVVDINANLIEAKAKVKPTSELLMHLEVYKCRDDVMGIVHTHSKMATAFSVLNKEIPPIVYEVINVAGSNGTIPVAPYARPGTVKLSKSIINPIKKSDGCLMANHGALAVSNNIEDAFLKACYIEEVAEIYYSALMINKGAEPETIPLEELSKWKYPDEINLK</sequence>
<dbReference type="PANTHER" id="PTHR22789:SF0">
    <property type="entry name" value="3-OXO-TETRONATE 4-PHOSPHATE DECARBOXYLASE-RELATED"/>
    <property type="match status" value="1"/>
</dbReference>
<keyword evidence="1" id="KW-0479">Metal-binding</keyword>
<dbReference type="PANTHER" id="PTHR22789">
    <property type="entry name" value="FUCULOSE PHOSPHATE ALDOLASE"/>
    <property type="match status" value="1"/>
</dbReference>
<keyword evidence="5" id="KW-1185">Reference proteome</keyword>
<evidence type="ECO:0000259" key="3">
    <source>
        <dbReference type="SMART" id="SM01007"/>
    </source>
</evidence>
<gene>
    <name evidence="4" type="ORF">GCM10008906_11520</name>
</gene>